<feature type="domain" description="Glycosyltransferase 2-like" evidence="1">
    <location>
        <begin position="12"/>
        <end position="153"/>
    </location>
</feature>
<dbReference type="Pfam" id="PF00535">
    <property type="entry name" value="Glycos_transf_2"/>
    <property type="match status" value="1"/>
</dbReference>
<dbReference type="RefSeq" id="WP_015807791.1">
    <property type="nucleotide sequence ID" value="NC_013061.1"/>
</dbReference>
<organism evidence="2 3">
    <name type="scientific">Pedobacter heparinus (strain ATCC 13125 / DSM 2366 / CIP 104194 / JCM 7457 / NBRC 12017 / NCIMB 9290 / NRRL B-14731 / HIM 762-3)</name>
    <dbReference type="NCBI Taxonomy" id="485917"/>
    <lineage>
        <taxon>Bacteria</taxon>
        <taxon>Pseudomonadati</taxon>
        <taxon>Bacteroidota</taxon>
        <taxon>Sphingobacteriia</taxon>
        <taxon>Sphingobacteriales</taxon>
        <taxon>Sphingobacteriaceae</taxon>
        <taxon>Pedobacter</taxon>
    </lineage>
</organism>
<sequence length="267" mass="31782">MTQQNYFKNVTLLITHYNRSKSLERLLKSFQELNCVFEDVVISDDGSKQEHLVYITELKNKYNFRLITTPKNKGLGNNINKGQDNVTTPYTLYIQEDFIPKPNFPEHFRDGLNIMEEDKQWDMISFYAYEFYPYSRPYKLGFSEKQFKMAPWFTNNLKFYLYSDHPHLRKSSFLQKFGRYAEGLNVDKTEMLMSLSFIKNKGKALFFDDHYGLLTQDNEQHESSTASYRKSWKNKDATYMKLGKWAYAKIKFVKLNVKLFTTRKHPG</sequence>
<dbReference type="HOGENOM" id="CLU_1041519_0_0_10"/>
<evidence type="ECO:0000313" key="2">
    <source>
        <dbReference type="EMBL" id="ACU04177.1"/>
    </source>
</evidence>
<dbReference type="Proteomes" id="UP000000852">
    <property type="component" value="Chromosome"/>
</dbReference>
<protein>
    <submittedName>
        <fullName evidence="2">Glycosyl transferase family 2</fullName>
    </submittedName>
</protein>
<evidence type="ECO:0000313" key="3">
    <source>
        <dbReference type="Proteomes" id="UP000000852"/>
    </source>
</evidence>
<dbReference type="KEGG" id="phe:Phep_1969"/>
<name>C6XW98_PEDHD</name>
<dbReference type="AlphaFoldDB" id="C6XW98"/>
<dbReference type="CDD" id="cd00761">
    <property type="entry name" value="Glyco_tranf_GTA_type"/>
    <property type="match status" value="1"/>
</dbReference>
<dbReference type="Gene3D" id="3.90.550.10">
    <property type="entry name" value="Spore Coat Polysaccharide Biosynthesis Protein SpsA, Chain A"/>
    <property type="match status" value="1"/>
</dbReference>
<dbReference type="PANTHER" id="PTHR22916">
    <property type="entry name" value="GLYCOSYLTRANSFERASE"/>
    <property type="match status" value="1"/>
</dbReference>
<accession>C6XW98</accession>
<evidence type="ECO:0000259" key="1">
    <source>
        <dbReference type="Pfam" id="PF00535"/>
    </source>
</evidence>
<dbReference type="InterPro" id="IPR001173">
    <property type="entry name" value="Glyco_trans_2-like"/>
</dbReference>
<dbReference type="eggNOG" id="COG1215">
    <property type="taxonomic scope" value="Bacteria"/>
</dbReference>
<keyword evidence="3" id="KW-1185">Reference proteome</keyword>
<keyword evidence="2" id="KW-0808">Transferase</keyword>
<gene>
    <name evidence="2" type="ordered locus">Phep_1969</name>
</gene>
<dbReference type="InterPro" id="IPR029044">
    <property type="entry name" value="Nucleotide-diphossugar_trans"/>
</dbReference>
<reference evidence="2 3" key="1">
    <citation type="journal article" date="2009" name="Stand. Genomic Sci.">
        <title>Complete genome sequence of Pedobacter heparinus type strain (HIM 762-3).</title>
        <authorList>
            <person name="Han C."/>
            <person name="Spring S."/>
            <person name="Lapidus A."/>
            <person name="Del Rio T.G."/>
            <person name="Tice H."/>
            <person name="Copeland A."/>
            <person name="Cheng J.F."/>
            <person name="Lucas S."/>
            <person name="Chen F."/>
            <person name="Nolan M."/>
            <person name="Bruce D."/>
            <person name="Goodwin L."/>
            <person name="Pitluck S."/>
            <person name="Ivanova N."/>
            <person name="Mavromatis K."/>
            <person name="Mikhailova N."/>
            <person name="Pati A."/>
            <person name="Chen A."/>
            <person name="Palaniappan K."/>
            <person name="Land M."/>
            <person name="Hauser L."/>
            <person name="Chang Y.J."/>
            <person name="Jeffries C.C."/>
            <person name="Saunders E."/>
            <person name="Chertkov O."/>
            <person name="Brettin T."/>
            <person name="Goker M."/>
            <person name="Rohde M."/>
            <person name="Bristow J."/>
            <person name="Eisen J.A."/>
            <person name="Markowitz V."/>
            <person name="Hugenholtz P."/>
            <person name="Kyrpides N.C."/>
            <person name="Klenk H.P."/>
            <person name="Detter J.C."/>
        </authorList>
    </citation>
    <scope>NUCLEOTIDE SEQUENCE [LARGE SCALE GENOMIC DNA]</scope>
    <source>
        <strain evidence="3">ATCC 13125 / DSM 2366 / CIP 104194 / JCM 7457 / NBRC 12017 / NCIMB 9290 / NRRL B-14731 / HIM 762-3</strain>
    </source>
</reference>
<dbReference type="OrthoDB" id="744361at2"/>
<dbReference type="SUPFAM" id="SSF53448">
    <property type="entry name" value="Nucleotide-diphospho-sugar transferases"/>
    <property type="match status" value="1"/>
</dbReference>
<proteinExistence type="predicted"/>
<dbReference type="EMBL" id="CP001681">
    <property type="protein sequence ID" value="ACU04177.1"/>
    <property type="molecule type" value="Genomic_DNA"/>
</dbReference>
<dbReference type="GO" id="GO:0016758">
    <property type="term" value="F:hexosyltransferase activity"/>
    <property type="evidence" value="ECO:0007669"/>
    <property type="project" value="UniProtKB-ARBA"/>
</dbReference>
<dbReference type="STRING" id="485917.Phep_1969"/>